<feature type="binding site" evidence="13">
    <location>
        <position position="248"/>
    </location>
    <ligand>
        <name>pyridoxal 5'-phosphate</name>
        <dbReference type="ChEBI" id="CHEBI:597326"/>
    </ligand>
</feature>
<dbReference type="GO" id="GO:0009102">
    <property type="term" value="P:biotin biosynthetic process"/>
    <property type="evidence" value="ECO:0007669"/>
    <property type="project" value="UniProtKB-UniRule"/>
</dbReference>
<organism evidence="14 15">
    <name type="scientific">Methylogaea oryzae</name>
    <dbReference type="NCBI Taxonomy" id="1295382"/>
    <lineage>
        <taxon>Bacteria</taxon>
        <taxon>Pseudomonadati</taxon>
        <taxon>Pseudomonadota</taxon>
        <taxon>Gammaproteobacteria</taxon>
        <taxon>Methylococcales</taxon>
        <taxon>Methylococcaceae</taxon>
        <taxon>Methylogaea</taxon>
    </lineage>
</organism>
<comment type="catalytic activity">
    <reaction evidence="11 13">
        <text>(8S)-8-amino-7-oxononanoate + S-adenosyl-L-methionine = S-adenosyl-4-methylsulfanyl-2-oxobutanoate + (7R,8S)-7,8-diammoniononanoate</text>
        <dbReference type="Rhea" id="RHEA:16861"/>
        <dbReference type="ChEBI" id="CHEBI:16490"/>
        <dbReference type="ChEBI" id="CHEBI:59789"/>
        <dbReference type="ChEBI" id="CHEBI:149468"/>
        <dbReference type="ChEBI" id="CHEBI:149469"/>
        <dbReference type="EC" id="2.6.1.62"/>
    </reaction>
</comment>
<dbReference type="NCBIfam" id="TIGR00508">
    <property type="entry name" value="bioA"/>
    <property type="match status" value="1"/>
</dbReference>
<dbReference type="InterPro" id="IPR005814">
    <property type="entry name" value="Aminotrans_3"/>
</dbReference>
<evidence type="ECO:0000256" key="12">
    <source>
        <dbReference type="ARBA" id="ARBA00060970"/>
    </source>
</evidence>
<evidence type="ECO:0000256" key="8">
    <source>
        <dbReference type="ARBA" id="ARBA00022691"/>
    </source>
</evidence>
<evidence type="ECO:0000256" key="3">
    <source>
        <dbReference type="ARBA" id="ARBA00005063"/>
    </source>
</evidence>
<evidence type="ECO:0000256" key="2">
    <source>
        <dbReference type="ARBA" id="ARBA00004496"/>
    </source>
</evidence>
<dbReference type="AlphaFoldDB" id="A0A8D4VTS1"/>
<evidence type="ECO:0000256" key="11">
    <source>
        <dbReference type="ARBA" id="ARBA00048449"/>
    </source>
</evidence>
<dbReference type="InterPro" id="IPR005815">
    <property type="entry name" value="BioA"/>
</dbReference>
<comment type="similarity">
    <text evidence="12 13">Belongs to the class-III pyridoxal-phosphate-dependent aminotransferase family. BioA subfamily.</text>
</comment>
<dbReference type="GO" id="GO:0005737">
    <property type="term" value="C:cytoplasm"/>
    <property type="evidence" value="ECO:0007669"/>
    <property type="project" value="UniProtKB-SubCell"/>
</dbReference>
<evidence type="ECO:0000256" key="10">
    <source>
        <dbReference type="ARBA" id="ARBA00022898"/>
    </source>
</evidence>
<dbReference type="PANTHER" id="PTHR42684">
    <property type="entry name" value="ADENOSYLMETHIONINE-8-AMINO-7-OXONONANOATE AMINOTRANSFERASE"/>
    <property type="match status" value="1"/>
</dbReference>
<feature type="binding site" evidence="13">
    <location>
        <position position="277"/>
    </location>
    <ligand>
        <name>substrate</name>
    </ligand>
</feature>
<comment type="subunit">
    <text evidence="4 13">Homodimer.</text>
</comment>
<sequence>MERDVRVLWHPCTQMKDHEQLPLIPIRRGRGAWLEDFDGKRYLDAVSSWWVNLFGHSHPDINAALKDQVDNLEHVIFGGFSHQPGIELAERLTRLAPSGLTRCFYADNGSAAVEVALKMSFHYWRNTGKPQKTRYITLSNSYHGETLGALAVGDVALYKETYRPLLMDVITVPGPDCYHREAGESWEAYSRRAFTHMEQALERHAQEVCAVIVEPLVQCAGAMRMYHPVYLTLLRQACNRHGVHLIADEIAVGFGRTGTLFACEQAGIAPDFMCLSKGLTGGYLPLAAVLTREVIYQAFYDDYATLKAFLHSHSYTGNPLACRAALATLDLFEFQLTDRPPEPPLPQGEGRVRELKEASATMAHPTSNVLSNNRHLSRCMAEAAAPLQDHPHVAEIRQTGMILAIELVKDKATKEPYPWQERRGLTVYRHGLERGVLLRPLGNVVYFMPPYIVTPDEIRLMAEVAMEGIESATAD</sequence>
<evidence type="ECO:0000256" key="1">
    <source>
        <dbReference type="ARBA" id="ARBA00001933"/>
    </source>
</evidence>
<keyword evidence="15" id="KW-1185">Reference proteome</keyword>
<dbReference type="GO" id="GO:0030170">
    <property type="term" value="F:pyridoxal phosphate binding"/>
    <property type="evidence" value="ECO:0007669"/>
    <property type="project" value="UniProtKB-UniRule"/>
</dbReference>
<dbReference type="UniPathway" id="UPA00078">
    <property type="reaction ID" value="UER00160"/>
</dbReference>
<evidence type="ECO:0000313" key="15">
    <source>
        <dbReference type="Proteomes" id="UP000824988"/>
    </source>
</evidence>
<evidence type="ECO:0000256" key="6">
    <source>
        <dbReference type="ARBA" id="ARBA00022576"/>
    </source>
</evidence>
<keyword evidence="6 13" id="KW-0032">Aminotransferase</keyword>
<evidence type="ECO:0000313" key="14">
    <source>
        <dbReference type="EMBL" id="BBL72160.1"/>
    </source>
</evidence>
<feature type="binding site" evidence="13">
    <location>
        <position position="142"/>
    </location>
    <ligand>
        <name>substrate</name>
    </ligand>
</feature>
<evidence type="ECO:0000256" key="9">
    <source>
        <dbReference type="ARBA" id="ARBA00022756"/>
    </source>
</evidence>
<feature type="binding site" evidence="13">
    <location>
        <begin position="109"/>
        <end position="110"/>
    </location>
    <ligand>
        <name>pyridoxal 5'-phosphate</name>
        <dbReference type="ChEBI" id="CHEBI:597326"/>
    </ligand>
</feature>
<comment type="subcellular location">
    <subcellularLocation>
        <location evidence="2 13">Cytoplasm</location>
    </subcellularLocation>
</comment>
<dbReference type="Pfam" id="PF00202">
    <property type="entry name" value="Aminotran_3"/>
    <property type="match status" value="2"/>
</dbReference>
<comment type="cofactor">
    <cofactor evidence="1 13">
        <name>pyridoxal 5'-phosphate</name>
        <dbReference type="ChEBI" id="CHEBI:597326"/>
    </cofactor>
</comment>
<feature type="binding site" evidence="13">
    <location>
        <position position="49"/>
    </location>
    <ligand>
        <name>substrate</name>
    </ligand>
</feature>
<dbReference type="KEGG" id="moz:MoryE10_27660"/>
<feature type="site" description="Participates in the substrate recognition with KAPA and in a stacking interaction with the adenine ring of SAM" evidence="13">
    <location>
        <position position="12"/>
    </location>
</feature>
<dbReference type="FunFam" id="3.40.640.10:FF:000078">
    <property type="entry name" value="Adenosylmethionine-8-amino-7-oxononanoate aminotransferase"/>
    <property type="match status" value="1"/>
</dbReference>
<keyword evidence="9 13" id="KW-0093">Biotin biosynthesis</keyword>
<protein>
    <recommendedName>
        <fullName evidence="13">Adenosylmethionine-8-amino-7-oxononanoate aminotransferase</fullName>
        <ecNumber evidence="13">2.6.1.62</ecNumber>
    </recommendedName>
    <alternativeName>
        <fullName evidence="13">7,8-diamino-pelargonic acid aminotransferase</fullName>
        <shortName evidence="13">DAPA AT</shortName>
        <shortName evidence="13">DAPA aminotransferase</shortName>
    </alternativeName>
    <alternativeName>
        <fullName evidence="13">7,8-diaminononanoate synthase</fullName>
        <shortName evidence="13">DANS</shortName>
    </alternativeName>
    <alternativeName>
        <fullName evidence="13">Diaminopelargonic acid synthase</fullName>
    </alternativeName>
</protein>
<dbReference type="Proteomes" id="UP000824988">
    <property type="component" value="Chromosome"/>
</dbReference>
<comment type="function">
    <text evidence="13">Catalyzes the transfer of the alpha-amino group from S-adenosyl-L-methionine (SAM) to 7-keto-8-aminopelargonic acid (KAPA) to form 7,8-diaminopelargonic acid (DAPA). It is the only aminotransferase known to utilize SAM as an amino donor.</text>
</comment>
<feature type="binding site" evidence="13">
    <location>
        <position position="439"/>
    </location>
    <ligand>
        <name>substrate</name>
    </ligand>
</feature>
<dbReference type="PANTHER" id="PTHR42684:SF17">
    <property type="entry name" value="ADENOSYLMETHIONINE-8-AMINO-7-OXONONANOATE AMINOTRANSFERASE"/>
    <property type="match status" value="1"/>
</dbReference>
<dbReference type="HAMAP" id="MF_00834">
    <property type="entry name" value="BioA"/>
    <property type="match status" value="1"/>
</dbReference>
<accession>A0A8D4VTS1</accession>
<name>A0A8D4VTS1_9GAMM</name>
<comment type="pathway">
    <text evidence="3 13">Cofactor biosynthesis; biotin biosynthesis; 7,8-diaminononanoate from 8-amino-7-oxononanoate (SAM route): step 1/1.</text>
</comment>
<proteinExistence type="inferred from homology"/>
<evidence type="ECO:0000256" key="5">
    <source>
        <dbReference type="ARBA" id="ARBA00022490"/>
    </source>
</evidence>
<keyword evidence="5 13" id="KW-0963">Cytoplasm</keyword>
<keyword evidence="8 13" id="KW-0949">S-adenosyl-L-methionine</keyword>
<dbReference type="EMBL" id="AP019782">
    <property type="protein sequence ID" value="BBL72160.1"/>
    <property type="molecule type" value="Genomic_DNA"/>
</dbReference>
<feature type="binding site" evidence="13">
    <location>
        <position position="312"/>
    </location>
    <ligand>
        <name>substrate</name>
    </ligand>
</feature>
<feature type="binding site" evidence="13">
    <location>
        <begin position="313"/>
        <end position="314"/>
    </location>
    <ligand>
        <name>pyridoxal 5'-phosphate</name>
        <dbReference type="ChEBI" id="CHEBI:597326"/>
    </ligand>
</feature>
<dbReference type="CDD" id="cd00610">
    <property type="entry name" value="OAT_like"/>
    <property type="match status" value="1"/>
</dbReference>
<keyword evidence="10 13" id="KW-0663">Pyridoxal phosphate</keyword>
<evidence type="ECO:0000256" key="4">
    <source>
        <dbReference type="ARBA" id="ARBA00011738"/>
    </source>
</evidence>
<keyword evidence="7 13" id="KW-0808">Transferase</keyword>
<reference evidence="14" key="1">
    <citation type="submission" date="2019-06" db="EMBL/GenBank/DDBJ databases">
        <title>Complete genome sequence of Methylogaea oryzae strain JCM16910.</title>
        <authorList>
            <person name="Asakawa S."/>
        </authorList>
    </citation>
    <scope>NUCLEOTIDE SEQUENCE</scope>
    <source>
        <strain evidence="14">E10</strain>
    </source>
</reference>
<dbReference type="EC" id="2.6.1.62" evidence="13"/>
<dbReference type="PROSITE" id="PS00600">
    <property type="entry name" value="AA_TRANSFER_CLASS_3"/>
    <property type="match status" value="1"/>
</dbReference>
<dbReference type="InterPro" id="IPR049704">
    <property type="entry name" value="Aminotrans_3_PPA_site"/>
</dbReference>
<evidence type="ECO:0000256" key="7">
    <source>
        <dbReference type="ARBA" id="ARBA00022679"/>
    </source>
</evidence>
<feature type="modified residue" description="N6-(pyridoxal phosphate)lysine" evidence="13">
    <location>
        <position position="277"/>
    </location>
</feature>
<dbReference type="GO" id="GO:0004015">
    <property type="term" value="F:adenosylmethionine-8-amino-7-oxononanoate transaminase activity"/>
    <property type="evidence" value="ECO:0007669"/>
    <property type="project" value="UniProtKB-UniRule"/>
</dbReference>
<evidence type="ECO:0000256" key="13">
    <source>
        <dbReference type="HAMAP-Rule" id="MF_00834"/>
    </source>
</evidence>
<gene>
    <name evidence="13 14" type="primary">bioA</name>
    <name evidence="14" type="ORF">MoryE10_27660</name>
</gene>